<dbReference type="EMBL" id="BQYH01000033">
    <property type="protein sequence ID" value="GKU74308.1"/>
    <property type="molecule type" value="Genomic_DNA"/>
</dbReference>
<reference evidence="3" key="1">
    <citation type="journal article" date="2018" name="Genome Announc.">
        <title>Draft Genome Sequence of Mycobacterium montefiorense Isolated from Japanese Black Salamander (Hynobius nigrescens).</title>
        <authorList>
            <person name="Fukano H."/>
            <person name="Yoshida M."/>
            <person name="Shimizu A."/>
            <person name="Iwao H."/>
            <person name="Katayama Y."/>
            <person name="Omatsu T."/>
            <person name="Mizutani T."/>
            <person name="Kurata O."/>
            <person name="Wada S."/>
            <person name="Hoshino Y."/>
        </authorList>
    </citation>
    <scope>NUCLEOTIDE SEQUENCE</scope>
    <source>
        <strain evidence="3">BS</strain>
    </source>
</reference>
<dbReference type="Proteomes" id="UP000245060">
    <property type="component" value="Unassembled WGS sequence"/>
</dbReference>
<dbReference type="PANTHER" id="PTHR42954">
    <property type="entry name" value="FE(2+) TRANSPORT PROTEIN A"/>
    <property type="match status" value="1"/>
</dbReference>
<proteinExistence type="predicted"/>
<accession>A0AA37PTA5</accession>
<dbReference type="InterPro" id="IPR038157">
    <property type="entry name" value="FeoA_core_dom"/>
</dbReference>
<dbReference type="Proteomes" id="UP001139505">
    <property type="component" value="Unassembled WGS sequence"/>
</dbReference>
<reference evidence="4" key="3">
    <citation type="journal article" date="2022" name="Microbiol. Resour. Announc.">
        <title>Draft Genome Sequences of Eight Mycobacterium montefiorense Strains Isolated from Salamanders in Captivity.</title>
        <authorList>
            <person name="Komine T."/>
            <person name="Ihara H."/>
            <person name="Fukano H."/>
            <person name="Hoshino Y."/>
            <person name="Kurata O."/>
            <person name="Wada S."/>
        </authorList>
    </citation>
    <scope>NUCLEOTIDE SEQUENCE</scope>
    <source>
        <strain evidence="4">NJB18185</strain>
    </source>
</reference>
<dbReference type="InterPro" id="IPR052713">
    <property type="entry name" value="FeoA"/>
</dbReference>
<dbReference type="PANTHER" id="PTHR42954:SF2">
    <property type="entry name" value="FE(2+) TRANSPORT PROTEIN A"/>
    <property type="match status" value="1"/>
</dbReference>
<evidence type="ECO:0000313" key="6">
    <source>
        <dbReference type="Proteomes" id="UP001139505"/>
    </source>
</evidence>
<dbReference type="GO" id="GO:0046914">
    <property type="term" value="F:transition metal ion binding"/>
    <property type="evidence" value="ECO:0007669"/>
    <property type="project" value="InterPro"/>
</dbReference>
<evidence type="ECO:0000313" key="3">
    <source>
        <dbReference type="EMBL" id="GBG40331.1"/>
    </source>
</evidence>
<name>A0AA37PTA5_9MYCO</name>
<reference evidence="5" key="2">
    <citation type="submission" date="2018-04" db="EMBL/GenBank/DDBJ databases">
        <title>Draft genome sequence of Mycobacterium montefiorense isolated from Japanese black salamander.</title>
        <authorList>
            <person name="Fukano H."/>
            <person name="Yoshida M."/>
            <person name="Shimizu A."/>
            <person name="Iwao H."/>
            <person name="Kurata O."/>
            <person name="Katayama Y."/>
            <person name="Omatsu T."/>
            <person name="Mizutani T."/>
            <person name="Wada S."/>
            <person name="Hoshino Y."/>
        </authorList>
    </citation>
    <scope>NUCLEOTIDE SEQUENCE [LARGE SCALE GENOMIC DNA]</scope>
    <source>
        <strain evidence="5">BS</strain>
    </source>
</reference>
<protein>
    <recommendedName>
        <fullName evidence="2">Ferrous iron transporter FeoA-like domain-containing protein</fullName>
    </recommendedName>
</protein>
<dbReference type="InterPro" id="IPR007167">
    <property type="entry name" value="Fe-transptr_FeoA-like"/>
</dbReference>
<dbReference type="Pfam" id="PF04023">
    <property type="entry name" value="FeoA"/>
    <property type="match status" value="1"/>
</dbReference>
<sequence length="98" mass="10542">MGRLMRKSVRNADRISGSPTLLAQLSPGERATIVGVAPAASAAVAGRLRQLGFRPASDVEVIRRAPMGDPTIYRVQDTELCLRRREARLIEVASGTDA</sequence>
<dbReference type="InterPro" id="IPR008988">
    <property type="entry name" value="Transcriptional_repressor_C"/>
</dbReference>
<reference evidence="4" key="4">
    <citation type="submission" date="2022-04" db="EMBL/GenBank/DDBJ databases">
        <authorList>
            <person name="Komine T."/>
            <person name="Fukano H."/>
            <person name="Wada S."/>
        </authorList>
    </citation>
    <scope>NUCLEOTIDE SEQUENCE</scope>
    <source>
        <strain evidence="4">NJB18185</strain>
    </source>
</reference>
<evidence type="ECO:0000313" key="4">
    <source>
        <dbReference type="EMBL" id="GKU74308.1"/>
    </source>
</evidence>
<organism evidence="4 6">
    <name type="scientific">Mycobacterium montefiorense</name>
    <dbReference type="NCBI Taxonomy" id="154654"/>
    <lineage>
        <taxon>Bacteria</taxon>
        <taxon>Bacillati</taxon>
        <taxon>Actinomycetota</taxon>
        <taxon>Actinomycetes</taxon>
        <taxon>Mycobacteriales</taxon>
        <taxon>Mycobacteriaceae</taxon>
        <taxon>Mycobacterium</taxon>
        <taxon>Mycobacterium simiae complex</taxon>
    </lineage>
</organism>
<dbReference type="SMART" id="SM00899">
    <property type="entry name" value="FeoA"/>
    <property type="match status" value="1"/>
</dbReference>
<gene>
    <name evidence="3" type="ORF">MmonteBS_47030</name>
    <name evidence="4" type="ORF">NJB18185_40790</name>
</gene>
<dbReference type="SUPFAM" id="SSF50037">
    <property type="entry name" value="C-terminal domain of transcriptional repressors"/>
    <property type="match status" value="1"/>
</dbReference>
<evidence type="ECO:0000259" key="2">
    <source>
        <dbReference type="SMART" id="SM00899"/>
    </source>
</evidence>
<dbReference type="AlphaFoldDB" id="A0AA37PTA5"/>
<evidence type="ECO:0000256" key="1">
    <source>
        <dbReference type="ARBA" id="ARBA00023004"/>
    </source>
</evidence>
<feature type="domain" description="Ferrous iron transporter FeoA-like" evidence="2">
    <location>
        <begin position="20"/>
        <end position="94"/>
    </location>
</feature>
<keyword evidence="1" id="KW-0408">Iron</keyword>
<evidence type="ECO:0000313" key="5">
    <source>
        <dbReference type="Proteomes" id="UP000245060"/>
    </source>
</evidence>
<comment type="caution">
    <text evidence="4">The sequence shown here is derived from an EMBL/GenBank/DDBJ whole genome shotgun (WGS) entry which is preliminary data.</text>
</comment>
<dbReference type="Gene3D" id="2.30.30.90">
    <property type="match status" value="1"/>
</dbReference>
<dbReference type="EMBL" id="BFCH01000032">
    <property type="protein sequence ID" value="GBG40331.1"/>
    <property type="molecule type" value="Genomic_DNA"/>
</dbReference>
<keyword evidence="5" id="KW-1185">Reference proteome</keyword>